<feature type="transmembrane region" description="Helical" evidence="6">
    <location>
        <begin position="64"/>
        <end position="94"/>
    </location>
</feature>
<evidence type="ECO:0000256" key="6">
    <source>
        <dbReference type="SAM" id="Phobius"/>
    </source>
</evidence>
<feature type="transmembrane region" description="Helical" evidence="6">
    <location>
        <begin position="287"/>
        <end position="304"/>
    </location>
</feature>
<accession>A0AB34X2H2</accession>
<keyword evidence="3 6" id="KW-0812">Transmembrane</keyword>
<evidence type="ECO:0000256" key="4">
    <source>
        <dbReference type="ARBA" id="ARBA00022989"/>
    </source>
</evidence>
<proteinExistence type="predicted"/>
<dbReference type="Pfam" id="PF03631">
    <property type="entry name" value="Virul_fac_BrkB"/>
    <property type="match status" value="1"/>
</dbReference>
<dbReference type="EMBL" id="LSDN01000003">
    <property type="protein sequence ID" value="KXB82107.1"/>
    <property type="molecule type" value="Genomic_DNA"/>
</dbReference>
<keyword evidence="5 6" id="KW-0472">Membrane</keyword>
<dbReference type="RefSeq" id="WP_081639164.1">
    <property type="nucleotide sequence ID" value="NZ_CAUPGC010000017.1"/>
</dbReference>
<comment type="subcellular location">
    <subcellularLocation>
        <location evidence="1">Cell membrane</location>
        <topology evidence="1">Multi-pass membrane protein</topology>
    </subcellularLocation>
</comment>
<dbReference type="Proteomes" id="UP000070572">
    <property type="component" value="Unassembled WGS sequence"/>
</dbReference>
<evidence type="ECO:0000256" key="1">
    <source>
        <dbReference type="ARBA" id="ARBA00004651"/>
    </source>
</evidence>
<evidence type="ECO:0000313" key="7">
    <source>
        <dbReference type="EMBL" id="KXB82107.1"/>
    </source>
</evidence>
<sequence length="425" mass="45699">MKSMRSRRNSPQLSVRERHPDQFSPSFIEVKAASGLVAKAKLLVSWLQRLRIIRSLMRYSNGRGALLAGGIAYSAIFSLTAALTIGVTVLLGLLGRSPKLQDAVFSSLAASLPGVLEWKGSSGILNPSDLVISTSFSITGIVAVVVLIFSATSVMRAMKSSIRAMFGIDQVPSGAASEKFRDLLGFVAISFGVGATGILTLVHTVIGNQIFSALGLESAFASAMIRIGSFLISAAIDGLILWILLRFVALVRAPKADLRWGLAIFGIVASLIRSLGTSVVGAVDNPLLASFAAIATLLLWINLLSRVMLISCAFIANPPKALTVNEAKDVHATERPNYVSLSEPLTLDWAHHRLSGAVDLDVSDDTSLPDHFALGKAPLWRSRLVTQSGKPWRGQVATLIDQMIARHEKRIAFLRSLKDGRRDPR</sequence>
<reference evidence="7 8" key="1">
    <citation type="submission" date="2016-01" db="EMBL/GenBank/DDBJ databases">
        <authorList>
            <person name="Mitreva M."/>
            <person name="Pepin K.H."/>
            <person name="Mihindukulasuriya K.A."/>
            <person name="Fulton R."/>
            <person name="Fronick C."/>
            <person name="O'Laughlin M."/>
            <person name="Miner T."/>
            <person name="Herter B."/>
            <person name="Rosa B.A."/>
            <person name="Cordes M."/>
            <person name="Tomlinson C."/>
            <person name="Wollam A."/>
            <person name="Palsikar V.B."/>
            <person name="Mardis E.R."/>
            <person name="Wilson R.K."/>
        </authorList>
    </citation>
    <scope>NUCLEOTIDE SEQUENCE [LARGE SCALE GENOMIC DNA]</scope>
    <source>
        <strain evidence="7 8">DNF00696</strain>
    </source>
</reference>
<keyword evidence="2" id="KW-1003">Cell membrane</keyword>
<keyword evidence="4 6" id="KW-1133">Transmembrane helix</keyword>
<dbReference type="PANTHER" id="PTHR30213">
    <property type="entry name" value="INNER MEMBRANE PROTEIN YHJD"/>
    <property type="match status" value="1"/>
</dbReference>
<feature type="transmembrane region" description="Helical" evidence="6">
    <location>
        <begin position="130"/>
        <end position="155"/>
    </location>
</feature>
<dbReference type="AlphaFoldDB" id="A0AB34X2H2"/>
<dbReference type="GO" id="GO:0005886">
    <property type="term" value="C:plasma membrane"/>
    <property type="evidence" value="ECO:0007669"/>
    <property type="project" value="UniProtKB-SubCell"/>
</dbReference>
<organism evidence="7 8">
    <name type="scientific">Varibaculum cambriense</name>
    <dbReference type="NCBI Taxonomy" id="184870"/>
    <lineage>
        <taxon>Bacteria</taxon>
        <taxon>Bacillati</taxon>
        <taxon>Actinomycetota</taxon>
        <taxon>Actinomycetes</taxon>
        <taxon>Actinomycetales</taxon>
        <taxon>Actinomycetaceae</taxon>
        <taxon>Varibaculum</taxon>
    </lineage>
</organism>
<dbReference type="InterPro" id="IPR017039">
    <property type="entry name" value="Virul_fac_BrkB"/>
</dbReference>
<gene>
    <name evidence="7" type="ORF">HMPREF1862_00171</name>
</gene>
<feature type="transmembrane region" description="Helical" evidence="6">
    <location>
        <begin position="183"/>
        <end position="207"/>
    </location>
</feature>
<dbReference type="GeneID" id="78353362"/>
<evidence type="ECO:0000313" key="8">
    <source>
        <dbReference type="Proteomes" id="UP000070572"/>
    </source>
</evidence>
<evidence type="ECO:0000256" key="5">
    <source>
        <dbReference type="ARBA" id="ARBA00023136"/>
    </source>
</evidence>
<evidence type="ECO:0000256" key="2">
    <source>
        <dbReference type="ARBA" id="ARBA00022475"/>
    </source>
</evidence>
<comment type="caution">
    <text evidence="7">The sequence shown here is derived from an EMBL/GenBank/DDBJ whole genome shotgun (WGS) entry which is preliminary data.</text>
</comment>
<feature type="transmembrane region" description="Helical" evidence="6">
    <location>
        <begin position="260"/>
        <end position="281"/>
    </location>
</feature>
<name>A0AB34X2H2_9ACTO</name>
<feature type="transmembrane region" description="Helical" evidence="6">
    <location>
        <begin position="227"/>
        <end position="248"/>
    </location>
</feature>
<dbReference type="PANTHER" id="PTHR30213:SF1">
    <property type="entry name" value="INNER MEMBRANE PROTEIN YHJD"/>
    <property type="match status" value="1"/>
</dbReference>
<evidence type="ECO:0000256" key="3">
    <source>
        <dbReference type="ARBA" id="ARBA00022692"/>
    </source>
</evidence>
<protein>
    <submittedName>
        <fullName evidence="7">Tat pathway signal sequence domain protein</fullName>
    </submittedName>
</protein>